<organism evidence="3 4">
    <name type="scientific">Actinoallomurus acaciae</name>
    <dbReference type="NCBI Taxonomy" id="502577"/>
    <lineage>
        <taxon>Bacteria</taxon>
        <taxon>Bacillati</taxon>
        <taxon>Actinomycetota</taxon>
        <taxon>Actinomycetes</taxon>
        <taxon>Streptosporangiales</taxon>
        <taxon>Thermomonosporaceae</taxon>
        <taxon>Actinoallomurus</taxon>
    </lineage>
</organism>
<keyword evidence="4" id="KW-1185">Reference proteome</keyword>
<evidence type="ECO:0000313" key="3">
    <source>
        <dbReference type="EMBL" id="MFB9831417.1"/>
    </source>
</evidence>
<gene>
    <name evidence="3" type="ORF">ACFFNX_04355</name>
</gene>
<sequence>MTTATARARVAHSLAMIEHLDDRLRACTWVHTEAGEEAARIDRAPDPGPLAGWTVAVKDNMDVAGTIRSDGLGPPHRPPADRDSESVRRLRAAGAVIVAKTNLEQLSFGATTQNPTWGSCRNPWDRSRIPGGSSGGSAVAVAAGLVDAALGTDTGGSLRNPASFCGVGTLRPSHGLVPVDGVTPLSPSLDVVGPMARRVTDLRRLLAALTGLPALAAEEPRDGLTLDGLTVGVPATYFLDDLEPDVARGFEDVLLLLRGHGARLRTVTLPGVADVPDAMSALQNAEAARTLRDYWDDPRLTNGIRDRMLLGRSVTAEEERLASRVTDAWRQTVNSTFEQVTAVITPATPFTAPPVAAGDLVALSRRINRFTGCWSPAGTPALGLPVTPADNGLPVGAQLIGAVGSDWRLLAIGAAIQAVSGWHEPTPDLS</sequence>
<reference evidence="3 4" key="1">
    <citation type="submission" date="2024-09" db="EMBL/GenBank/DDBJ databases">
        <authorList>
            <person name="Sun Q."/>
            <person name="Mori K."/>
        </authorList>
    </citation>
    <scope>NUCLEOTIDE SEQUENCE [LARGE SCALE GENOMIC DNA]</scope>
    <source>
        <strain evidence="3 4">TBRC 0563</strain>
    </source>
</reference>
<dbReference type="RefSeq" id="WP_378195462.1">
    <property type="nucleotide sequence ID" value="NZ_JBHLZP010000017.1"/>
</dbReference>
<dbReference type="InterPro" id="IPR023631">
    <property type="entry name" value="Amidase_dom"/>
</dbReference>
<name>A0ABV5Y8Q8_9ACTN</name>
<evidence type="ECO:0000256" key="1">
    <source>
        <dbReference type="SAM" id="MobiDB-lite"/>
    </source>
</evidence>
<comment type="caution">
    <text evidence="3">The sequence shown here is derived from an EMBL/GenBank/DDBJ whole genome shotgun (WGS) entry which is preliminary data.</text>
</comment>
<dbReference type="InterPro" id="IPR020556">
    <property type="entry name" value="Amidase_CS"/>
</dbReference>
<dbReference type="Gene3D" id="3.90.1300.10">
    <property type="entry name" value="Amidase signature (AS) domain"/>
    <property type="match status" value="1"/>
</dbReference>
<evidence type="ECO:0000313" key="4">
    <source>
        <dbReference type="Proteomes" id="UP001589627"/>
    </source>
</evidence>
<dbReference type="Pfam" id="PF01425">
    <property type="entry name" value="Amidase"/>
    <property type="match status" value="1"/>
</dbReference>
<dbReference type="PANTHER" id="PTHR11895:SF176">
    <property type="entry name" value="AMIDASE AMID-RELATED"/>
    <property type="match status" value="1"/>
</dbReference>
<dbReference type="InterPro" id="IPR000120">
    <property type="entry name" value="Amidase"/>
</dbReference>
<dbReference type="PANTHER" id="PTHR11895">
    <property type="entry name" value="TRANSAMIDASE"/>
    <property type="match status" value="1"/>
</dbReference>
<evidence type="ECO:0000259" key="2">
    <source>
        <dbReference type="Pfam" id="PF01425"/>
    </source>
</evidence>
<dbReference type="PROSITE" id="PS00571">
    <property type="entry name" value="AMIDASES"/>
    <property type="match status" value="1"/>
</dbReference>
<protein>
    <submittedName>
        <fullName evidence="3">Amidase</fullName>
    </submittedName>
</protein>
<feature type="region of interest" description="Disordered" evidence="1">
    <location>
        <begin position="67"/>
        <end position="86"/>
    </location>
</feature>
<proteinExistence type="predicted"/>
<accession>A0ABV5Y8Q8</accession>
<dbReference type="SUPFAM" id="SSF75304">
    <property type="entry name" value="Amidase signature (AS) enzymes"/>
    <property type="match status" value="1"/>
</dbReference>
<feature type="domain" description="Amidase" evidence="2">
    <location>
        <begin position="11"/>
        <end position="410"/>
    </location>
</feature>
<dbReference type="InterPro" id="IPR036928">
    <property type="entry name" value="AS_sf"/>
</dbReference>
<dbReference type="EMBL" id="JBHLZP010000017">
    <property type="protein sequence ID" value="MFB9831417.1"/>
    <property type="molecule type" value="Genomic_DNA"/>
</dbReference>
<dbReference type="Proteomes" id="UP001589627">
    <property type="component" value="Unassembled WGS sequence"/>
</dbReference>